<dbReference type="Pfam" id="PF01841">
    <property type="entry name" value="Transglut_core"/>
    <property type="match status" value="1"/>
</dbReference>
<gene>
    <name evidence="2" type="ORF">LKD31_05585</name>
</gene>
<dbReference type="InterPro" id="IPR002931">
    <property type="entry name" value="Transglutaminase-like"/>
</dbReference>
<keyword evidence="3" id="KW-1185">Reference proteome</keyword>
<sequence>MNQKDIETLAIALPEDILKAKWCGDFDRAFHLIDLYLANEKVPAFMKTRLALEREVLKALPTGYTYSEEDALAFVQKEIPDFTKAELDALRDRGAIDWIYINGKTTYSRTFYDTLLGVYPDIATRAGKPPKDKSDRVEFLRQNVRDMKKDGDALWSIQLRAQFRLHDDVFRPGEELTVHLPVPKNAMNMRDIEILATSHPIYKLADENAPARTVSFRGKFEKNETFWVEYKYLSYVKYNNLESAQVSAEQPTFDTEELYPHIRFTPLIRALCKELSGDEKNPLLLARRFYDYCTKVGTYSYVREYFALPGSIPDYYGAGLHGDCGVQALLFITLCRCAGIPARWQSGLFVTPDDTGCHDWAQFYIAPYGWLFADPSFGGSAHRMGDSERNDFYFGNLDPFRMAANSELQADFDPPKTQLRIDPFDNQRGEAEYADVGIRWMDKECDWKTIEMKKLS</sequence>
<dbReference type="Proteomes" id="UP001199424">
    <property type="component" value="Unassembled WGS sequence"/>
</dbReference>
<dbReference type="PANTHER" id="PTHR38339">
    <property type="entry name" value="TRANSGLUTAMINASE DOMAIN PROTEIN"/>
    <property type="match status" value="1"/>
</dbReference>
<dbReference type="RefSeq" id="WP_308448959.1">
    <property type="nucleotide sequence ID" value="NZ_JAJEQC010000004.1"/>
</dbReference>
<organism evidence="2 3">
    <name type="scientific">Hominenteromicrobium mulieris</name>
    <dbReference type="NCBI Taxonomy" id="2885357"/>
    <lineage>
        <taxon>Bacteria</taxon>
        <taxon>Bacillati</taxon>
        <taxon>Bacillota</taxon>
        <taxon>Clostridia</taxon>
        <taxon>Eubacteriales</taxon>
        <taxon>Oscillospiraceae</taxon>
        <taxon>Hominenteromicrobium</taxon>
    </lineage>
</organism>
<evidence type="ECO:0000313" key="3">
    <source>
        <dbReference type="Proteomes" id="UP001199424"/>
    </source>
</evidence>
<dbReference type="Gene3D" id="3.10.620.30">
    <property type="match status" value="1"/>
</dbReference>
<proteinExistence type="predicted"/>
<dbReference type="SMART" id="SM00460">
    <property type="entry name" value="TGc"/>
    <property type="match status" value="1"/>
</dbReference>
<evidence type="ECO:0000259" key="1">
    <source>
        <dbReference type="SMART" id="SM00460"/>
    </source>
</evidence>
<accession>A0AAE3ALZ7</accession>
<dbReference type="SUPFAM" id="SSF54001">
    <property type="entry name" value="Cysteine proteinases"/>
    <property type="match status" value="1"/>
</dbReference>
<dbReference type="InterPro" id="IPR038765">
    <property type="entry name" value="Papain-like_cys_pep_sf"/>
</dbReference>
<comment type="caution">
    <text evidence="2">The sequence shown here is derived from an EMBL/GenBank/DDBJ whole genome shotgun (WGS) entry which is preliminary data.</text>
</comment>
<name>A0AAE3ALZ7_9FIRM</name>
<dbReference type="AlphaFoldDB" id="A0AAE3ALZ7"/>
<feature type="domain" description="Transglutaminase-like" evidence="1">
    <location>
        <begin position="316"/>
        <end position="377"/>
    </location>
</feature>
<evidence type="ECO:0000313" key="2">
    <source>
        <dbReference type="EMBL" id="MCC2136483.1"/>
    </source>
</evidence>
<reference evidence="2" key="1">
    <citation type="submission" date="2021-10" db="EMBL/GenBank/DDBJ databases">
        <title>Anaerobic single-cell dispensing facilitates the cultivation of human gut bacteria.</title>
        <authorList>
            <person name="Afrizal A."/>
        </authorList>
    </citation>
    <scope>NUCLEOTIDE SEQUENCE</scope>
    <source>
        <strain evidence="2">CLA-AA-H250</strain>
    </source>
</reference>
<dbReference type="PANTHER" id="PTHR38339:SF1">
    <property type="entry name" value="TRANSGLUTAMINASE-LIKE DOMAIN-CONTAINING PROTEIN"/>
    <property type="match status" value="1"/>
</dbReference>
<protein>
    <submittedName>
        <fullName evidence="2">Transglutaminase domain-containing protein</fullName>
    </submittedName>
</protein>
<dbReference type="EMBL" id="JAJEQC010000004">
    <property type="protein sequence ID" value="MCC2136483.1"/>
    <property type="molecule type" value="Genomic_DNA"/>
</dbReference>